<comment type="subcellular location">
    <subcellularLocation>
        <location evidence="1">Membrane</location>
        <topology evidence="1">Multi-pass membrane protein</topology>
    </subcellularLocation>
</comment>
<feature type="transmembrane region" description="Helical" evidence="6">
    <location>
        <begin position="179"/>
        <end position="200"/>
    </location>
</feature>
<evidence type="ECO:0000313" key="9">
    <source>
        <dbReference type="Proteomes" id="UP000293874"/>
    </source>
</evidence>
<name>A0A4Q7MRC6_9BACT</name>
<dbReference type="InterPro" id="IPR000620">
    <property type="entry name" value="EamA_dom"/>
</dbReference>
<comment type="caution">
    <text evidence="8">The sequence shown here is derived from an EMBL/GenBank/DDBJ whole genome shotgun (WGS) entry which is preliminary data.</text>
</comment>
<dbReference type="SUPFAM" id="SSF103481">
    <property type="entry name" value="Multidrug resistance efflux transporter EmrE"/>
    <property type="match status" value="2"/>
</dbReference>
<dbReference type="Pfam" id="PF00892">
    <property type="entry name" value="EamA"/>
    <property type="match status" value="2"/>
</dbReference>
<evidence type="ECO:0000256" key="6">
    <source>
        <dbReference type="SAM" id="Phobius"/>
    </source>
</evidence>
<dbReference type="Proteomes" id="UP000293874">
    <property type="component" value="Unassembled WGS sequence"/>
</dbReference>
<feature type="transmembrane region" description="Helical" evidence="6">
    <location>
        <begin position="121"/>
        <end position="142"/>
    </location>
</feature>
<protein>
    <submittedName>
        <fullName evidence="8">Drug/metabolite transporter (DMT)-like permease</fullName>
    </submittedName>
</protein>
<feature type="transmembrane region" description="Helical" evidence="6">
    <location>
        <begin position="93"/>
        <end position="114"/>
    </location>
</feature>
<feature type="domain" description="EamA" evidence="7">
    <location>
        <begin position="149"/>
        <end position="284"/>
    </location>
</feature>
<feature type="transmembrane region" description="Helical" evidence="6">
    <location>
        <begin position="267"/>
        <end position="284"/>
    </location>
</feature>
<evidence type="ECO:0000256" key="2">
    <source>
        <dbReference type="ARBA" id="ARBA00007362"/>
    </source>
</evidence>
<evidence type="ECO:0000256" key="4">
    <source>
        <dbReference type="ARBA" id="ARBA00022989"/>
    </source>
</evidence>
<evidence type="ECO:0000256" key="5">
    <source>
        <dbReference type="ARBA" id="ARBA00023136"/>
    </source>
</evidence>
<proteinExistence type="inferred from homology"/>
<feature type="transmembrane region" description="Helical" evidence="6">
    <location>
        <begin position="148"/>
        <end position="167"/>
    </location>
</feature>
<feature type="transmembrane region" description="Helical" evidence="6">
    <location>
        <begin position="28"/>
        <end position="48"/>
    </location>
</feature>
<feature type="transmembrane region" description="Helical" evidence="6">
    <location>
        <begin position="242"/>
        <end position="261"/>
    </location>
</feature>
<dbReference type="PANTHER" id="PTHR32322">
    <property type="entry name" value="INNER MEMBRANE TRANSPORTER"/>
    <property type="match status" value="1"/>
</dbReference>
<keyword evidence="4 6" id="KW-1133">Transmembrane helix</keyword>
<keyword evidence="9" id="KW-1185">Reference proteome</keyword>
<feature type="transmembrane region" description="Helical" evidence="6">
    <location>
        <begin position="212"/>
        <end position="230"/>
    </location>
</feature>
<reference evidence="8 9" key="1">
    <citation type="submission" date="2019-02" db="EMBL/GenBank/DDBJ databases">
        <title>Genomic Encyclopedia of Type Strains, Phase IV (KMG-IV): sequencing the most valuable type-strain genomes for metagenomic binning, comparative biology and taxonomic classification.</title>
        <authorList>
            <person name="Goeker M."/>
        </authorList>
    </citation>
    <scope>NUCLEOTIDE SEQUENCE [LARGE SCALE GENOMIC DNA]</scope>
    <source>
        <strain evidence="8 9">DSM 18116</strain>
    </source>
</reference>
<feature type="domain" description="EamA" evidence="7">
    <location>
        <begin position="2"/>
        <end position="136"/>
    </location>
</feature>
<keyword evidence="5 6" id="KW-0472">Membrane</keyword>
<feature type="transmembrane region" description="Helical" evidence="6">
    <location>
        <begin position="68"/>
        <end position="87"/>
    </location>
</feature>
<evidence type="ECO:0000256" key="1">
    <source>
        <dbReference type="ARBA" id="ARBA00004141"/>
    </source>
</evidence>
<dbReference type="InterPro" id="IPR037185">
    <property type="entry name" value="EmrE-like"/>
</dbReference>
<dbReference type="GO" id="GO:0016020">
    <property type="term" value="C:membrane"/>
    <property type="evidence" value="ECO:0007669"/>
    <property type="project" value="UniProtKB-SubCell"/>
</dbReference>
<dbReference type="InterPro" id="IPR050638">
    <property type="entry name" value="AA-Vitamin_Transporters"/>
</dbReference>
<comment type="similarity">
    <text evidence="2">Belongs to the EamA transporter family.</text>
</comment>
<dbReference type="EMBL" id="SGXA01000003">
    <property type="protein sequence ID" value="RZS69319.1"/>
    <property type="molecule type" value="Genomic_DNA"/>
</dbReference>
<dbReference type="Gene3D" id="1.10.3730.20">
    <property type="match status" value="1"/>
</dbReference>
<dbReference type="PANTHER" id="PTHR32322:SF2">
    <property type="entry name" value="EAMA DOMAIN-CONTAINING PROTEIN"/>
    <property type="match status" value="1"/>
</dbReference>
<gene>
    <name evidence="8" type="ORF">EV199_5156</name>
</gene>
<sequence length="292" mass="31147">MALISILVVVLIWGSAFTVSKVGVSELPPLFMALLRNAVATLVLLPFYLSVRKKAARQDPGPLPKGKIILLGLTGVTFFYSFFNISLTYTGAAMGSLIQGIMPLVIVVPAAVYLKEKITARVIAGILISVTGVVMVGFIGQHDQNNSLLGNFLMAGSVCCWAAYTLISRSLNQFHPVPLTFFVTLTGTLMLIPFALVEGWGKPLPAISSNGWMAVLYLGILSSAISYMLYNQSLQTLTAAQAGNFLNLDPVIGSVIALIFLNESFSTLQYAGGALVLLGVWLSSGSGTEQHQ</sequence>
<evidence type="ECO:0000259" key="7">
    <source>
        <dbReference type="Pfam" id="PF00892"/>
    </source>
</evidence>
<evidence type="ECO:0000256" key="3">
    <source>
        <dbReference type="ARBA" id="ARBA00022692"/>
    </source>
</evidence>
<evidence type="ECO:0000313" key="8">
    <source>
        <dbReference type="EMBL" id="RZS69319.1"/>
    </source>
</evidence>
<keyword evidence="3 6" id="KW-0812">Transmembrane</keyword>
<accession>A0A4Q7MRC6</accession>
<dbReference type="AlphaFoldDB" id="A0A4Q7MRC6"/>
<organism evidence="8 9">
    <name type="scientific">Pseudobacter ginsenosidimutans</name>
    <dbReference type="NCBI Taxonomy" id="661488"/>
    <lineage>
        <taxon>Bacteria</taxon>
        <taxon>Pseudomonadati</taxon>
        <taxon>Bacteroidota</taxon>
        <taxon>Chitinophagia</taxon>
        <taxon>Chitinophagales</taxon>
        <taxon>Chitinophagaceae</taxon>
        <taxon>Pseudobacter</taxon>
    </lineage>
</organism>